<dbReference type="GO" id="GO:0016757">
    <property type="term" value="F:glycosyltransferase activity"/>
    <property type="evidence" value="ECO:0007669"/>
    <property type="project" value="InterPro"/>
</dbReference>
<accession>A0AAN2C9I8</accession>
<evidence type="ECO:0000313" key="5">
    <source>
        <dbReference type="Proteomes" id="UP001317532"/>
    </source>
</evidence>
<dbReference type="PANTHER" id="PTHR46401">
    <property type="entry name" value="GLYCOSYLTRANSFERASE WBBK-RELATED"/>
    <property type="match status" value="1"/>
</dbReference>
<evidence type="ECO:0000313" key="4">
    <source>
        <dbReference type="EMBL" id="BDE06344.1"/>
    </source>
</evidence>
<dbReference type="Proteomes" id="UP001317532">
    <property type="component" value="Chromosome"/>
</dbReference>
<dbReference type="Gene3D" id="3.40.50.2000">
    <property type="entry name" value="Glycogen Phosphorylase B"/>
    <property type="match status" value="2"/>
</dbReference>
<evidence type="ECO:0000259" key="2">
    <source>
        <dbReference type="Pfam" id="PF00534"/>
    </source>
</evidence>
<dbReference type="Pfam" id="PF00534">
    <property type="entry name" value="Glycos_transf_1"/>
    <property type="match status" value="1"/>
</dbReference>
<dbReference type="EMBL" id="AP025523">
    <property type="protein sequence ID" value="BDE06344.1"/>
    <property type="molecule type" value="Genomic_DNA"/>
</dbReference>
<feature type="domain" description="Glycosyl transferase family 1" evidence="2">
    <location>
        <begin position="173"/>
        <end position="319"/>
    </location>
</feature>
<proteinExistence type="predicted"/>
<protein>
    <submittedName>
        <fullName evidence="4">Glycosyl transferase family 1</fullName>
    </submittedName>
</protein>
<keyword evidence="5" id="KW-1185">Reference proteome</keyword>
<reference evidence="4 5" key="1">
    <citation type="journal article" date="2022" name="ISME Commun">
        <title>Vulcanimicrobium alpinus gen. nov. sp. nov., the first cultivated representative of the candidate phylum 'Eremiobacterota', is a metabolically versatile aerobic anoxygenic phototroph.</title>
        <authorList>
            <person name="Yabe S."/>
            <person name="Muto K."/>
            <person name="Abe K."/>
            <person name="Yokota A."/>
            <person name="Staudigel H."/>
            <person name="Tebo B.M."/>
        </authorList>
    </citation>
    <scope>NUCLEOTIDE SEQUENCE [LARGE SCALE GENOMIC DNA]</scope>
    <source>
        <strain evidence="4 5">WC8-2</strain>
    </source>
</reference>
<dbReference type="AlphaFoldDB" id="A0AAN2C9I8"/>
<dbReference type="InterPro" id="IPR028098">
    <property type="entry name" value="Glyco_trans_4-like_N"/>
</dbReference>
<evidence type="ECO:0000256" key="1">
    <source>
        <dbReference type="ARBA" id="ARBA00022679"/>
    </source>
</evidence>
<feature type="domain" description="Glycosyltransferase subfamily 4-like N-terminal" evidence="3">
    <location>
        <begin position="59"/>
        <end position="160"/>
    </location>
</feature>
<dbReference type="RefSeq" id="WP_317997309.1">
    <property type="nucleotide sequence ID" value="NZ_AP025523.1"/>
</dbReference>
<dbReference type="SUPFAM" id="SSF53756">
    <property type="entry name" value="UDP-Glycosyltransferase/glycogen phosphorylase"/>
    <property type="match status" value="1"/>
</dbReference>
<gene>
    <name evidence="4" type="ORF">WPS_16200</name>
</gene>
<evidence type="ECO:0000259" key="3">
    <source>
        <dbReference type="Pfam" id="PF13439"/>
    </source>
</evidence>
<name>A0AAN2C9I8_UNVUL</name>
<dbReference type="PANTHER" id="PTHR46401:SF2">
    <property type="entry name" value="GLYCOSYLTRANSFERASE WBBK-RELATED"/>
    <property type="match status" value="1"/>
</dbReference>
<dbReference type="GO" id="GO:0009103">
    <property type="term" value="P:lipopolysaccharide biosynthetic process"/>
    <property type="evidence" value="ECO:0007669"/>
    <property type="project" value="TreeGrafter"/>
</dbReference>
<dbReference type="KEGG" id="vab:WPS_16200"/>
<organism evidence="4 5">
    <name type="scientific">Vulcanimicrobium alpinum</name>
    <dbReference type="NCBI Taxonomy" id="3016050"/>
    <lineage>
        <taxon>Bacteria</taxon>
        <taxon>Bacillati</taxon>
        <taxon>Vulcanimicrobiota</taxon>
        <taxon>Vulcanimicrobiia</taxon>
        <taxon>Vulcanimicrobiales</taxon>
        <taxon>Vulcanimicrobiaceae</taxon>
        <taxon>Vulcanimicrobium</taxon>
    </lineage>
</organism>
<sequence length="342" mass="36641">MTLRRAPGDGRPDVALDVRETSHTSAGMLTYVRALRRLLPRVAPDLALAEFGGGDNFDLAEQAGMPLTLARLRPRLVHFPTPYVPRFVPSAHVVTVHDVIDLEFPQYAKKKVGPYWRYVVGPVLRSARAVLTDDDVTVGLLERYLGVDPKRVRVIPLGVDAPDPLPPPVVRARPYLFYAGNHRPHKDLATLVRAWAALPAECAADLVMTGGDEPGLRALGARGTAGELVFTGECSGEEVWRLHRGAAAYVHPALREGFGLPLLEALRAGTPVIAAAPAVPSVLAPHVQTFAAGDAGALGALLDALLAGPPRVQRASARAAAAALTWEHTARATADVYRELLR</sequence>
<keyword evidence="1 4" id="KW-0808">Transferase</keyword>
<dbReference type="InterPro" id="IPR001296">
    <property type="entry name" value="Glyco_trans_1"/>
</dbReference>
<dbReference type="Pfam" id="PF13439">
    <property type="entry name" value="Glyco_transf_4"/>
    <property type="match status" value="1"/>
</dbReference>